<keyword evidence="2" id="KW-1185">Reference proteome</keyword>
<dbReference type="EMBL" id="CP006259">
    <property type="protein sequence ID" value="AGS67251.1"/>
    <property type="molecule type" value="Genomic_DNA"/>
</dbReference>
<reference evidence="2" key="1">
    <citation type="submission" date="2012-10" db="EMBL/GenBank/DDBJ databases">
        <title>The complete genome sequence of Streptomyces collinus Tu 365.</title>
        <authorList>
            <person name="Ruckert C."/>
            <person name="Szczepanowski R."/>
            <person name="Goesmann A."/>
            <person name="Pross E.K."/>
            <person name="Musiol E.M."/>
            <person name="Blin K."/>
            <person name="Wohlleben W."/>
            <person name="Puhler A."/>
            <person name="Weber T."/>
            <person name="Kalinowski J."/>
        </authorList>
    </citation>
    <scope>NUCLEOTIDE SEQUENCE [LARGE SCALE GENOMIC DNA]</scope>
    <source>
        <strain evidence="2">DSM 40733 / Tue 365</strain>
    </source>
</reference>
<accession>S5UN90</accession>
<sequence length="74" mass="7319">MVRPPACTAWGSPAAHRRAGERTLFTSLLGAVGTASASLVSLTCDGTLGTVSTVDPMARVPARAVAVTAAVAAP</sequence>
<reference evidence="1 2" key="2">
    <citation type="journal article" date="2013" name="J. Biotechnol.">
        <title>Complete genome sequence of the kirromycin producer Streptomyces collinus Tu 365 consisting of a linear chromosome and two linear plasmids.</title>
        <authorList>
            <person name="Ruckert C."/>
            <person name="Szczepanowski R."/>
            <person name="Albersmeier A."/>
            <person name="Goesmann A."/>
            <person name="Iftime D."/>
            <person name="Musiol E.M."/>
            <person name="Blin K."/>
            <person name="Wohlleben W."/>
            <person name="Puhler A."/>
            <person name="Kalinowski J."/>
            <person name="Weber T."/>
        </authorList>
    </citation>
    <scope>NUCLEOTIDE SEQUENCE [LARGE SCALE GENOMIC DNA]</scope>
    <source>
        <strain evidence="2">DSM 40733 / Tue 365</strain>
    </source>
</reference>
<gene>
    <name evidence="1" type="ORF">B446_02095</name>
</gene>
<dbReference type="STRING" id="1214242.B446_02095"/>
<dbReference type="AlphaFoldDB" id="S5UN90"/>
<dbReference type="KEGG" id="sci:B446_02095"/>
<organism evidence="1 2">
    <name type="scientific">Streptomyces collinus (strain DSM 40733 / Tue 365)</name>
    <dbReference type="NCBI Taxonomy" id="1214242"/>
    <lineage>
        <taxon>Bacteria</taxon>
        <taxon>Bacillati</taxon>
        <taxon>Actinomycetota</taxon>
        <taxon>Actinomycetes</taxon>
        <taxon>Kitasatosporales</taxon>
        <taxon>Streptomycetaceae</taxon>
        <taxon>Streptomyces</taxon>
    </lineage>
</organism>
<dbReference type="Proteomes" id="UP000015423">
    <property type="component" value="Chromosome"/>
</dbReference>
<protein>
    <submittedName>
        <fullName evidence="1">Uncharacterized protein</fullName>
    </submittedName>
</protein>
<dbReference type="HOGENOM" id="CLU_2686121_0_0_11"/>
<evidence type="ECO:0000313" key="1">
    <source>
        <dbReference type="EMBL" id="AGS67251.1"/>
    </source>
</evidence>
<evidence type="ECO:0000313" key="2">
    <source>
        <dbReference type="Proteomes" id="UP000015423"/>
    </source>
</evidence>
<proteinExistence type="predicted"/>
<name>S5UN90_STRC3</name>